<keyword evidence="2" id="KW-1185">Reference proteome</keyword>
<evidence type="ECO:0000313" key="2">
    <source>
        <dbReference type="Proteomes" id="UP001604277"/>
    </source>
</evidence>
<gene>
    <name evidence="1" type="ORF">Fot_53264</name>
</gene>
<protein>
    <submittedName>
        <fullName evidence="1">Uncharacterized protein</fullName>
    </submittedName>
</protein>
<reference evidence="2" key="1">
    <citation type="submission" date="2024-07" db="EMBL/GenBank/DDBJ databases">
        <title>Two chromosome-level genome assemblies of Korean endemic species Abeliophyllum distichum and Forsythia ovata (Oleaceae).</title>
        <authorList>
            <person name="Jang H."/>
        </authorList>
    </citation>
    <scope>NUCLEOTIDE SEQUENCE [LARGE SCALE GENOMIC DNA]</scope>
</reference>
<comment type="caution">
    <text evidence="1">The sequence shown here is derived from an EMBL/GenBank/DDBJ whole genome shotgun (WGS) entry which is preliminary data.</text>
</comment>
<proteinExistence type="predicted"/>
<organism evidence="1 2">
    <name type="scientific">Forsythia ovata</name>
    <dbReference type="NCBI Taxonomy" id="205694"/>
    <lineage>
        <taxon>Eukaryota</taxon>
        <taxon>Viridiplantae</taxon>
        <taxon>Streptophyta</taxon>
        <taxon>Embryophyta</taxon>
        <taxon>Tracheophyta</taxon>
        <taxon>Spermatophyta</taxon>
        <taxon>Magnoliopsida</taxon>
        <taxon>eudicotyledons</taxon>
        <taxon>Gunneridae</taxon>
        <taxon>Pentapetalae</taxon>
        <taxon>asterids</taxon>
        <taxon>lamiids</taxon>
        <taxon>Lamiales</taxon>
        <taxon>Oleaceae</taxon>
        <taxon>Forsythieae</taxon>
        <taxon>Forsythia</taxon>
    </lineage>
</organism>
<accession>A0ABD1PI60</accession>
<dbReference type="EMBL" id="JBFOLJ010000019">
    <property type="protein sequence ID" value="KAL2463608.1"/>
    <property type="molecule type" value="Genomic_DNA"/>
</dbReference>
<sequence>MWDIVDDGYIEQEGYTAVNSSLPDALVAGFLLIDTKLRKHILMHAEIDLLLKIYGYGFKELWLLKSIKYWMKLTMPQNTHYTTRYRKSMALKIMVRVYLYGERPSTQWLILRSRNAKEAAKLSPPGSSAIPVSS</sequence>
<dbReference type="AlphaFoldDB" id="A0ABD1PI60"/>
<evidence type="ECO:0000313" key="1">
    <source>
        <dbReference type="EMBL" id="KAL2463608.1"/>
    </source>
</evidence>
<dbReference type="Proteomes" id="UP001604277">
    <property type="component" value="Unassembled WGS sequence"/>
</dbReference>
<name>A0ABD1PI60_9LAMI</name>